<dbReference type="Proteomes" id="UP000814243">
    <property type="component" value="Unassembled WGS sequence"/>
</dbReference>
<accession>A0A922SJT3</accession>
<comment type="caution">
    <text evidence="1">The sequence shown here is derived from an EMBL/GenBank/DDBJ whole genome shotgun (WGS) entry which is preliminary data.</text>
</comment>
<protein>
    <submittedName>
        <fullName evidence="1">Uncharacterized protein</fullName>
    </submittedName>
</protein>
<sequence>MCITFAAPSGHAFGQVSNVKPIKISASSLTKPLNIANLSRAGGKHIFPFFYIKTIIKVTTLPPAVAPPSPFAAGSSAAYNAASLLAQTFSQLVMSAKISFKDPKLNENNTASVKGNLLS</sequence>
<evidence type="ECO:0000313" key="2">
    <source>
        <dbReference type="Proteomes" id="UP000814243"/>
    </source>
</evidence>
<proteinExistence type="predicted"/>
<organism evidence="1 2">
    <name type="scientific">Spodoptera exigua</name>
    <name type="common">Beet armyworm</name>
    <name type="synonym">Noctua fulgens</name>
    <dbReference type="NCBI Taxonomy" id="7107"/>
    <lineage>
        <taxon>Eukaryota</taxon>
        <taxon>Metazoa</taxon>
        <taxon>Ecdysozoa</taxon>
        <taxon>Arthropoda</taxon>
        <taxon>Hexapoda</taxon>
        <taxon>Insecta</taxon>
        <taxon>Pterygota</taxon>
        <taxon>Neoptera</taxon>
        <taxon>Endopterygota</taxon>
        <taxon>Lepidoptera</taxon>
        <taxon>Glossata</taxon>
        <taxon>Ditrysia</taxon>
        <taxon>Noctuoidea</taxon>
        <taxon>Noctuidae</taxon>
        <taxon>Amphipyrinae</taxon>
        <taxon>Spodoptera</taxon>
    </lineage>
</organism>
<reference evidence="1" key="1">
    <citation type="journal article" date="2021" name="G3 (Bethesda)">
        <title>Genome and transcriptome analysis of the beet armyworm Spodoptera exigua reveals targets for pest control. .</title>
        <authorList>
            <person name="Simon S."/>
            <person name="Breeschoten T."/>
            <person name="Jansen H.J."/>
            <person name="Dirks R.P."/>
            <person name="Schranz M.E."/>
            <person name="Ros V.I.D."/>
        </authorList>
    </citation>
    <scope>NUCLEOTIDE SEQUENCE</scope>
    <source>
        <strain evidence="1">TB_SE_WUR_2020</strain>
    </source>
</reference>
<gene>
    <name evidence="1" type="ORF">HF086_003071</name>
</gene>
<evidence type="ECO:0000313" key="1">
    <source>
        <dbReference type="EMBL" id="KAH9640385.1"/>
    </source>
</evidence>
<dbReference type="AlphaFoldDB" id="A0A922SJT3"/>
<name>A0A922SJT3_SPOEX</name>
<dbReference type="EMBL" id="JACEFF010000283">
    <property type="protein sequence ID" value="KAH9640385.1"/>
    <property type="molecule type" value="Genomic_DNA"/>
</dbReference>